<proteinExistence type="predicted"/>
<dbReference type="RefSeq" id="WP_064071711.1">
    <property type="nucleotide sequence ID" value="NZ_BAAASF010000021.1"/>
</dbReference>
<protein>
    <submittedName>
        <fullName evidence="2">Uncharacterized protein</fullName>
    </submittedName>
</protein>
<dbReference type="EMBL" id="JBEXZR010000016">
    <property type="protein sequence ID" value="MEU0709454.1"/>
    <property type="molecule type" value="Genomic_DNA"/>
</dbReference>
<sequence>MFAYELQQARHADLLREADAQRLANFARAARKARRSLVRRSGGHASEGRVNTDHGRYTTAA</sequence>
<dbReference type="Proteomes" id="UP001550378">
    <property type="component" value="Unassembled WGS sequence"/>
</dbReference>
<reference evidence="2 3" key="1">
    <citation type="submission" date="2024-06" db="EMBL/GenBank/DDBJ databases">
        <title>The Natural Products Discovery Center: Release of the First 8490 Sequenced Strains for Exploring Actinobacteria Biosynthetic Diversity.</title>
        <authorList>
            <person name="Kalkreuter E."/>
            <person name="Kautsar S.A."/>
            <person name="Yang D."/>
            <person name="Bader C.D."/>
            <person name="Teijaro C.N."/>
            <person name="Fluegel L."/>
            <person name="Davis C.M."/>
            <person name="Simpson J.R."/>
            <person name="Lauterbach L."/>
            <person name="Steele A.D."/>
            <person name="Gui C."/>
            <person name="Meng S."/>
            <person name="Li G."/>
            <person name="Viehrig K."/>
            <person name="Ye F."/>
            <person name="Su P."/>
            <person name="Kiefer A.F."/>
            <person name="Nichols A."/>
            <person name="Cepeda A.J."/>
            <person name="Yan W."/>
            <person name="Fan B."/>
            <person name="Jiang Y."/>
            <person name="Adhikari A."/>
            <person name="Zheng C.-J."/>
            <person name="Schuster L."/>
            <person name="Cowan T.M."/>
            <person name="Smanski M.J."/>
            <person name="Chevrette M.G."/>
            <person name="De Carvalho L.P.S."/>
            <person name="Shen B."/>
        </authorList>
    </citation>
    <scope>NUCLEOTIDE SEQUENCE [LARGE SCALE GENOMIC DNA]</scope>
    <source>
        <strain evidence="2 3">NPDC006337</strain>
    </source>
</reference>
<comment type="caution">
    <text evidence="2">The sequence shown here is derived from an EMBL/GenBank/DDBJ whole genome shotgun (WGS) entry which is preliminary data.</text>
</comment>
<feature type="region of interest" description="Disordered" evidence="1">
    <location>
        <begin position="35"/>
        <end position="61"/>
    </location>
</feature>
<evidence type="ECO:0000313" key="3">
    <source>
        <dbReference type="Proteomes" id="UP001550378"/>
    </source>
</evidence>
<evidence type="ECO:0000313" key="2">
    <source>
        <dbReference type="EMBL" id="MEU0709454.1"/>
    </source>
</evidence>
<evidence type="ECO:0000256" key="1">
    <source>
        <dbReference type="SAM" id="MobiDB-lite"/>
    </source>
</evidence>
<accession>A0ABV2W7E1</accession>
<dbReference type="GeneID" id="300124958"/>
<organism evidence="2 3">
    <name type="scientific">Streptomyces lavendulocolor</name>
    <dbReference type="NCBI Taxonomy" id="67316"/>
    <lineage>
        <taxon>Bacteria</taxon>
        <taxon>Bacillati</taxon>
        <taxon>Actinomycetota</taxon>
        <taxon>Actinomycetes</taxon>
        <taxon>Kitasatosporales</taxon>
        <taxon>Streptomycetaceae</taxon>
        <taxon>Streptomyces</taxon>
    </lineage>
</organism>
<name>A0ABV2W7E1_9ACTN</name>
<gene>
    <name evidence="2" type="ORF">ABZ508_19055</name>
</gene>
<keyword evidence="3" id="KW-1185">Reference proteome</keyword>
<feature type="compositionally biased region" description="Basic and acidic residues" evidence="1">
    <location>
        <begin position="46"/>
        <end position="61"/>
    </location>
</feature>